<evidence type="ECO:0008006" key="5">
    <source>
        <dbReference type="Google" id="ProtNLM"/>
    </source>
</evidence>
<gene>
    <name evidence="3" type="ORF">ACFQGL_02345</name>
</gene>
<accession>A0ABW1H1B8</accession>
<evidence type="ECO:0000313" key="4">
    <source>
        <dbReference type="Proteomes" id="UP001596226"/>
    </source>
</evidence>
<reference evidence="4" key="1">
    <citation type="journal article" date="2019" name="Int. J. Syst. Evol. Microbiol.">
        <title>The Global Catalogue of Microorganisms (GCM) 10K type strain sequencing project: providing services to taxonomists for standard genome sequencing and annotation.</title>
        <authorList>
            <consortium name="The Broad Institute Genomics Platform"/>
            <consortium name="The Broad Institute Genome Sequencing Center for Infectious Disease"/>
            <person name="Wu L."/>
            <person name="Ma J."/>
        </authorList>
    </citation>
    <scope>NUCLEOTIDE SEQUENCE [LARGE SCALE GENOMIC DNA]</scope>
    <source>
        <strain evidence="4">CGMCC 4.7144</strain>
    </source>
</reference>
<evidence type="ECO:0000313" key="3">
    <source>
        <dbReference type="EMBL" id="MFC5922182.1"/>
    </source>
</evidence>
<protein>
    <recommendedName>
        <fullName evidence="5">PknH-like extracellular domain-containing protein</fullName>
    </recommendedName>
</protein>
<organism evidence="3 4">
    <name type="scientific">Micromonospora vulcania</name>
    <dbReference type="NCBI Taxonomy" id="1441873"/>
    <lineage>
        <taxon>Bacteria</taxon>
        <taxon>Bacillati</taxon>
        <taxon>Actinomycetota</taxon>
        <taxon>Actinomycetes</taxon>
        <taxon>Micromonosporales</taxon>
        <taxon>Micromonosporaceae</taxon>
        <taxon>Micromonospora</taxon>
    </lineage>
</organism>
<evidence type="ECO:0000256" key="2">
    <source>
        <dbReference type="SAM" id="Phobius"/>
    </source>
</evidence>
<feature type="compositionally biased region" description="Pro residues" evidence="1">
    <location>
        <begin position="62"/>
        <end position="96"/>
    </location>
</feature>
<feature type="compositionally biased region" description="Low complexity" evidence="1">
    <location>
        <begin position="97"/>
        <end position="111"/>
    </location>
</feature>
<comment type="caution">
    <text evidence="3">The sequence shown here is derived from an EMBL/GenBank/DDBJ whole genome shotgun (WGS) entry which is preliminary data.</text>
</comment>
<feature type="transmembrane region" description="Helical" evidence="2">
    <location>
        <begin position="37"/>
        <end position="60"/>
    </location>
</feature>
<dbReference type="EMBL" id="JBHSQS010000001">
    <property type="protein sequence ID" value="MFC5922182.1"/>
    <property type="molecule type" value="Genomic_DNA"/>
</dbReference>
<keyword evidence="4" id="KW-1185">Reference proteome</keyword>
<proteinExistence type="predicted"/>
<feature type="region of interest" description="Disordered" evidence="1">
    <location>
        <begin position="61"/>
        <end position="118"/>
    </location>
</feature>
<dbReference type="Proteomes" id="UP001596226">
    <property type="component" value="Unassembled WGS sequence"/>
</dbReference>
<evidence type="ECO:0000256" key="1">
    <source>
        <dbReference type="SAM" id="MobiDB-lite"/>
    </source>
</evidence>
<keyword evidence="2" id="KW-0472">Membrane</keyword>
<name>A0ABW1H1B8_9ACTN</name>
<dbReference type="RefSeq" id="WP_377504496.1">
    <property type="nucleotide sequence ID" value="NZ_JBHSQS010000001.1"/>
</dbReference>
<keyword evidence="2" id="KW-0812">Transmembrane</keyword>
<keyword evidence="2" id="KW-1133">Transmembrane helix</keyword>
<sequence>MSRELSDLYRSLAADADARDLGVPNVLRQRADRRARLRAAGSTLAVALVVGAVVIGTQLVGTPPPDTVPPPAGTPTPPPLPTPTPSETPASPPPTTSPISPGRPAGTTAAPPRTPTSIPDRAFFVLASTNRTGYEPTFLKREVLPALCGAGYPSEAAVVQRRTRSLVYKLAKTPERYGPDGSYTHSITIYRTGRADDAMNELRQAVRDCPEQEVPAGDASVLSKQRILSTGGYGDESVLFETRRPAVDINGDATGGDQARLVRAIRVGDVVTVLWEIGWETGSSQRAQVDADSRRAVAAIRDWLV</sequence>